<protein>
    <submittedName>
        <fullName evidence="2">Uncharacterized protein</fullName>
    </submittedName>
</protein>
<evidence type="ECO:0000256" key="1">
    <source>
        <dbReference type="SAM" id="MobiDB-lite"/>
    </source>
</evidence>
<accession>A0A9Q1AWR3</accession>
<dbReference type="EMBL" id="JAPFRF010000011">
    <property type="protein sequence ID" value="KAJ7316560.1"/>
    <property type="molecule type" value="Genomic_DNA"/>
</dbReference>
<feature type="compositionally biased region" description="Basic and acidic residues" evidence="1">
    <location>
        <begin position="169"/>
        <end position="178"/>
    </location>
</feature>
<sequence length="192" mass="20439">MRPRRQSEPCTCGRIGARRTSWQAGCVSQPQIRQNVQASLSTSVSVIMWPSGCSHVFSICFQGGASLRGSVLAQRNGRVSAVMSTSALLPSQVKSITGGALLSSHVHGFLCVCLPVTNVCKRSAAPAALCTYPWHCVSHHAICFLRVIVSDQLVVIPLAPGKGVCHRDGAKSAWRDPPGEDLQGNLSLPPKN</sequence>
<gene>
    <name evidence="2" type="ORF">JRQ81_002722</name>
</gene>
<reference evidence="2" key="1">
    <citation type="journal article" date="2023" name="DNA Res.">
        <title>Chromosome-level genome assembly of Phrynocephalus forsythii using third-generation DNA sequencing and Hi-C analysis.</title>
        <authorList>
            <person name="Qi Y."/>
            <person name="Zhao W."/>
            <person name="Zhao Y."/>
            <person name="Niu C."/>
            <person name="Cao S."/>
            <person name="Zhang Y."/>
        </authorList>
    </citation>
    <scope>NUCLEOTIDE SEQUENCE</scope>
    <source>
        <tissue evidence="2">Muscle</tissue>
    </source>
</reference>
<organism evidence="2 3">
    <name type="scientific">Phrynocephalus forsythii</name>
    <dbReference type="NCBI Taxonomy" id="171643"/>
    <lineage>
        <taxon>Eukaryota</taxon>
        <taxon>Metazoa</taxon>
        <taxon>Chordata</taxon>
        <taxon>Craniata</taxon>
        <taxon>Vertebrata</taxon>
        <taxon>Euteleostomi</taxon>
        <taxon>Lepidosauria</taxon>
        <taxon>Squamata</taxon>
        <taxon>Bifurcata</taxon>
        <taxon>Unidentata</taxon>
        <taxon>Episquamata</taxon>
        <taxon>Toxicofera</taxon>
        <taxon>Iguania</taxon>
        <taxon>Acrodonta</taxon>
        <taxon>Agamidae</taxon>
        <taxon>Agaminae</taxon>
        <taxon>Phrynocephalus</taxon>
    </lineage>
</organism>
<name>A0A9Q1AWR3_9SAUR</name>
<comment type="caution">
    <text evidence="2">The sequence shown here is derived from an EMBL/GenBank/DDBJ whole genome shotgun (WGS) entry which is preliminary data.</text>
</comment>
<proteinExistence type="predicted"/>
<evidence type="ECO:0000313" key="2">
    <source>
        <dbReference type="EMBL" id="KAJ7316560.1"/>
    </source>
</evidence>
<dbReference type="Proteomes" id="UP001142489">
    <property type="component" value="Unassembled WGS sequence"/>
</dbReference>
<keyword evidence="3" id="KW-1185">Reference proteome</keyword>
<dbReference type="AlphaFoldDB" id="A0A9Q1AWR3"/>
<evidence type="ECO:0000313" key="3">
    <source>
        <dbReference type="Proteomes" id="UP001142489"/>
    </source>
</evidence>
<feature type="region of interest" description="Disordered" evidence="1">
    <location>
        <begin position="169"/>
        <end position="192"/>
    </location>
</feature>